<sequence length="505" mass="58824">MNLHHSFKDLTEFFTRTTDLRNVKAYKYFLFKGERLNLSKKGVEMIDVEFCQFDDKVILTNKENVKFRNCVFSKGIDLIHVKAGVTFYKCYFLGDIAFPEKGDYSFTIINSYNLSNKTLGLTSGNIRIVNTKVNRITCERDIKSLEVKSSKIYRLEVLWASSFTNLSITDESNVHVFEVVGKHYEGDISIVNSEVKYSSVLQDIRAIYVWQSRLKEIFIDGTNGVTEPSITFRKSKVSKVISITDFALSSLTVTDCELNEFRISYVFGSNESSRLEVNKIKELQTLSLHRIESALVLSQLKIENLSVIDCSISMWDIKYIEWSKKFTLFYDRSFDDEELELININKELINTCRNFKQFFIEKSNAIDAEVFRVGELECYYRYLFNRIQNKDISFSNLMDFIVLWTNKWFSGFGKWVFIPLALLFGFHTIWFYILVSGTDSLGREICFSLSGECNPSYFLYLINPAHYLVNSSGEIVYSVVDFLMRVSSGYFIYYFLRATRKFSKN</sequence>
<dbReference type="OrthoDB" id="5615355at2"/>
<keyword evidence="3" id="KW-1185">Reference proteome</keyword>
<keyword evidence="1" id="KW-1133">Transmembrane helix</keyword>
<keyword evidence="1" id="KW-0472">Membrane</keyword>
<evidence type="ECO:0000256" key="1">
    <source>
        <dbReference type="SAM" id="Phobius"/>
    </source>
</evidence>
<evidence type="ECO:0000313" key="2">
    <source>
        <dbReference type="EMBL" id="SNS53196.1"/>
    </source>
</evidence>
<accession>A0A239F8H9</accession>
<dbReference type="RefSeq" id="WP_144017307.1">
    <property type="nucleotide sequence ID" value="NZ_FZPD01000001.1"/>
</dbReference>
<dbReference type="Proteomes" id="UP000198393">
    <property type="component" value="Unassembled WGS sequence"/>
</dbReference>
<dbReference type="AlphaFoldDB" id="A0A239F8H9"/>
<organism evidence="2 3">
    <name type="scientific">Ekhidna lutea</name>
    <dbReference type="NCBI Taxonomy" id="447679"/>
    <lineage>
        <taxon>Bacteria</taxon>
        <taxon>Pseudomonadati</taxon>
        <taxon>Bacteroidota</taxon>
        <taxon>Cytophagia</taxon>
        <taxon>Cytophagales</taxon>
        <taxon>Reichenbachiellaceae</taxon>
        <taxon>Ekhidna</taxon>
    </lineage>
</organism>
<proteinExistence type="predicted"/>
<feature type="transmembrane region" description="Helical" evidence="1">
    <location>
        <begin position="415"/>
        <end position="435"/>
    </location>
</feature>
<protein>
    <submittedName>
        <fullName evidence="2">Uncharacterized protein</fullName>
    </submittedName>
</protein>
<evidence type="ECO:0000313" key="3">
    <source>
        <dbReference type="Proteomes" id="UP000198393"/>
    </source>
</evidence>
<dbReference type="EMBL" id="FZPD01000001">
    <property type="protein sequence ID" value="SNS53196.1"/>
    <property type="molecule type" value="Genomic_DNA"/>
</dbReference>
<name>A0A239F8H9_EKHLU</name>
<reference evidence="2 3" key="1">
    <citation type="submission" date="2017-06" db="EMBL/GenBank/DDBJ databases">
        <authorList>
            <person name="Kim H.J."/>
            <person name="Triplett B.A."/>
        </authorList>
    </citation>
    <scope>NUCLEOTIDE SEQUENCE [LARGE SCALE GENOMIC DNA]</scope>
    <source>
        <strain evidence="2 3">DSM 19307</strain>
    </source>
</reference>
<gene>
    <name evidence="2" type="ORF">SAMN05421640_0549</name>
</gene>
<keyword evidence="1" id="KW-0812">Transmembrane</keyword>